<dbReference type="PANTHER" id="PTHR22916">
    <property type="entry name" value="GLYCOSYLTRANSFERASE"/>
    <property type="match status" value="1"/>
</dbReference>
<dbReference type="HOGENOM" id="CLU_885197_0_0_10"/>
<organism evidence="2 3">
    <name type="scientific">Paludibacter propionicigenes (strain DSM 17365 / JCM 13257 / WB4)</name>
    <dbReference type="NCBI Taxonomy" id="694427"/>
    <lineage>
        <taxon>Bacteria</taxon>
        <taxon>Pseudomonadati</taxon>
        <taxon>Bacteroidota</taxon>
        <taxon>Bacteroidia</taxon>
        <taxon>Bacteroidales</taxon>
        <taxon>Paludibacteraceae</taxon>
        <taxon>Paludibacter</taxon>
    </lineage>
</organism>
<dbReference type="Pfam" id="PF00535">
    <property type="entry name" value="Glycos_transf_2"/>
    <property type="match status" value="1"/>
</dbReference>
<dbReference type="eggNOG" id="COG0463">
    <property type="taxonomic scope" value="Bacteria"/>
</dbReference>
<dbReference type="InterPro" id="IPR001173">
    <property type="entry name" value="Glyco_trans_2-like"/>
</dbReference>
<accession>E4T322</accession>
<dbReference type="RefSeq" id="WP_013444485.1">
    <property type="nucleotide sequence ID" value="NC_014734.1"/>
</dbReference>
<feature type="domain" description="Glycosyltransferase 2-like" evidence="1">
    <location>
        <begin position="4"/>
        <end position="136"/>
    </location>
</feature>
<keyword evidence="2" id="KW-0808">Transferase</keyword>
<dbReference type="InterPro" id="IPR029044">
    <property type="entry name" value="Nucleotide-diphossugar_trans"/>
</dbReference>
<dbReference type="OrthoDB" id="597270at2"/>
<name>E4T322_PALPW</name>
<protein>
    <submittedName>
        <fullName evidence="2">Glycosyl transferase family 2</fullName>
    </submittedName>
</protein>
<proteinExistence type="predicted"/>
<evidence type="ECO:0000313" key="3">
    <source>
        <dbReference type="Proteomes" id="UP000008718"/>
    </source>
</evidence>
<gene>
    <name evidence="2" type="ordered locus">Palpr_0966</name>
</gene>
<dbReference type="EMBL" id="CP002345">
    <property type="protein sequence ID" value="ADQ79116.1"/>
    <property type="molecule type" value="Genomic_DNA"/>
</dbReference>
<dbReference type="Gene3D" id="3.90.550.10">
    <property type="entry name" value="Spore Coat Polysaccharide Biosynthesis Protein SpsA, Chain A"/>
    <property type="match status" value="1"/>
</dbReference>
<dbReference type="CDD" id="cd00761">
    <property type="entry name" value="Glyco_tranf_GTA_type"/>
    <property type="match status" value="1"/>
</dbReference>
<dbReference type="Proteomes" id="UP000008718">
    <property type="component" value="Chromosome"/>
</dbReference>
<dbReference type="SUPFAM" id="SSF53448">
    <property type="entry name" value="Nucleotide-diphospho-sugar transferases"/>
    <property type="match status" value="1"/>
</dbReference>
<reference evidence="2 3" key="2">
    <citation type="journal article" date="2011" name="Stand. Genomic Sci.">
        <title>Complete genome sequence of Paludibacter propionicigenes type strain (WB4).</title>
        <authorList>
            <person name="Gronow S."/>
            <person name="Munk C."/>
            <person name="Lapidus A."/>
            <person name="Nolan M."/>
            <person name="Lucas S."/>
            <person name="Hammon N."/>
            <person name="Deshpande S."/>
            <person name="Cheng J.F."/>
            <person name="Tapia R."/>
            <person name="Han C."/>
            <person name="Goodwin L."/>
            <person name="Pitluck S."/>
            <person name="Liolios K."/>
            <person name="Ivanova N."/>
            <person name="Mavromatis K."/>
            <person name="Mikhailova N."/>
            <person name="Pati A."/>
            <person name="Chen A."/>
            <person name="Palaniappan K."/>
            <person name="Land M."/>
            <person name="Hauser L."/>
            <person name="Chang Y.J."/>
            <person name="Jeffries C.D."/>
            <person name="Brambilla E."/>
            <person name="Rohde M."/>
            <person name="Goker M."/>
            <person name="Detter J.C."/>
            <person name="Woyke T."/>
            <person name="Bristow J."/>
            <person name="Eisen J.A."/>
            <person name="Markowitz V."/>
            <person name="Hugenholtz P."/>
            <person name="Kyrpides N.C."/>
            <person name="Klenk H.P."/>
        </authorList>
    </citation>
    <scope>NUCLEOTIDE SEQUENCE [LARGE SCALE GENOMIC DNA]</scope>
    <source>
        <strain evidence="3">DSM 17365 / JCM 13257 / WB4</strain>
    </source>
</reference>
<keyword evidence="3" id="KW-1185">Reference proteome</keyword>
<sequence length="314" mass="37122">MKLSILIPTYNRSIFLLKNLELLSEYIVNGSLQNEIEIIVSNNNSNDNTHEVITQFRNEQKEIRLKYFLQKENIGLEKNALFTLKNATGKFVMYLGDDDYIEQDYLMQSLDYLNNHPETYCVIPSFISIDVNGNYLAEGRDNKLENSHWKAGFNNCVRNSWRGHQLSGLIMNRDGLLDSYIERKLGNIYPFIYFVAYSCLNGDTFHFTKLPVKITQPGQENKNWNYGKDGLINEIFDNYLKLPISNLERTILQLDIYKKQSWRLWMYHKINNKELLKAFFYIWFSKNSTNIFKFFFPIEVAVLFTSEKIKRIIK</sequence>
<dbReference type="AlphaFoldDB" id="E4T322"/>
<evidence type="ECO:0000313" key="2">
    <source>
        <dbReference type="EMBL" id="ADQ79116.1"/>
    </source>
</evidence>
<dbReference type="KEGG" id="ppn:Palpr_0966"/>
<dbReference type="STRING" id="694427.Palpr_0966"/>
<reference key="1">
    <citation type="submission" date="2010-11" db="EMBL/GenBank/DDBJ databases">
        <title>The complete genome of Paludibacter propionicigenes DSM 17365.</title>
        <authorList>
            <consortium name="US DOE Joint Genome Institute (JGI-PGF)"/>
            <person name="Lucas S."/>
            <person name="Copeland A."/>
            <person name="Lapidus A."/>
            <person name="Bruce D."/>
            <person name="Goodwin L."/>
            <person name="Pitluck S."/>
            <person name="Kyrpides N."/>
            <person name="Mavromatis K."/>
            <person name="Ivanova N."/>
            <person name="Munk A.C."/>
            <person name="Brettin T."/>
            <person name="Detter J.C."/>
            <person name="Han C."/>
            <person name="Tapia R."/>
            <person name="Land M."/>
            <person name="Hauser L."/>
            <person name="Markowitz V."/>
            <person name="Cheng J.-F."/>
            <person name="Hugenholtz P."/>
            <person name="Woyke T."/>
            <person name="Wu D."/>
            <person name="Gronow S."/>
            <person name="Wellnitz S."/>
            <person name="Brambilla E."/>
            <person name="Klenk H.-P."/>
            <person name="Eisen J.A."/>
        </authorList>
    </citation>
    <scope>NUCLEOTIDE SEQUENCE</scope>
    <source>
        <strain>WB4</strain>
    </source>
</reference>
<evidence type="ECO:0000259" key="1">
    <source>
        <dbReference type="Pfam" id="PF00535"/>
    </source>
</evidence>
<dbReference type="GO" id="GO:0016758">
    <property type="term" value="F:hexosyltransferase activity"/>
    <property type="evidence" value="ECO:0007669"/>
    <property type="project" value="UniProtKB-ARBA"/>
</dbReference>